<dbReference type="AlphaFoldDB" id="A0A9P9BII6"/>
<evidence type="ECO:0000256" key="6">
    <source>
        <dbReference type="SAM" id="Phobius"/>
    </source>
</evidence>
<dbReference type="EMBL" id="JAGTJQ010000013">
    <property type="protein sequence ID" value="KAH7014433.1"/>
    <property type="molecule type" value="Genomic_DNA"/>
</dbReference>
<feature type="transmembrane region" description="Helical" evidence="6">
    <location>
        <begin position="237"/>
        <end position="257"/>
    </location>
</feature>
<evidence type="ECO:0000259" key="7">
    <source>
        <dbReference type="Pfam" id="PF20684"/>
    </source>
</evidence>
<dbReference type="GeneID" id="70178440"/>
<reference evidence="8" key="1">
    <citation type="journal article" date="2021" name="Nat. Commun.">
        <title>Genetic determinants of endophytism in the Arabidopsis root mycobiome.</title>
        <authorList>
            <person name="Mesny F."/>
            <person name="Miyauchi S."/>
            <person name="Thiergart T."/>
            <person name="Pickel B."/>
            <person name="Atanasova L."/>
            <person name="Karlsson M."/>
            <person name="Huettel B."/>
            <person name="Barry K.W."/>
            <person name="Haridas S."/>
            <person name="Chen C."/>
            <person name="Bauer D."/>
            <person name="Andreopoulos W."/>
            <person name="Pangilinan J."/>
            <person name="LaButti K."/>
            <person name="Riley R."/>
            <person name="Lipzen A."/>
            <person name="Clum A."/>
            <person name="Drula E."/>
            <person name="Henrissat B."/>
            <person name="Kohler A."/>
            <person name="Grigoriev I.V."/>
            <person name="Martin F.M."/>
            <person name="Hacquard S."/>
        </authorList>
    </citation>
    <scope>NUCLEOTIDE SEQUENCE</scope>
    <source>
        <strain evidence="8">MPI-CAGE-CH-0230</strain>
    </source>
</reference>
<accession>A0A9P9BII6</accession>
<dbReference type="InterPro" id="IPR049326">
    <property type="entry name" value="Rhodopsin_dom_fungi"/>
</dbReference>
<feature type="transmembrane region" description="Helical" evidence="6">
    <location>
        <begin position="36"/>
        <end position="56"/>
    </location>
</feature>
<sequence length="269" mass="30148">ALWCATAVAIVFSIFRFYVRVFMLRAYSYDDHVYSIALLPLIISTAMLTFSTSYNWGTAYDDSPPPFPGMASPQLVSTIAQGVLALGSALAKVSVGMFQLRFVTARWQRASIYLWMLAVLSLAVAVNVATYTSCTPAAYFWDTTITDGTCAFDFLRLFFGLIVTWIIVDFYYAILPWVYVRRLNMPHKEKVIVLSSMSLGILASGVGIARAVVLMRLKPSDDTNTDIHPFVLDTSEYAITMICVCIPVCNPLWISWARKLFSSCSRRNR</sequence>
<evidence type="ECO:0000256" key="5">
    <source>
        <dbReference type="ARBA" id="ARBA00038359"/>
    </source>
</evidence>
<evidence type="ECO:0000313" key="9">
    <source>
        <dbReference type="Proteomes" id="UP000756346"/>
    </source>
</evidence>
<gene>
    <name evidence="8" type="ORF">B0I36DRAFT_209982</name>
</gene>
<proteinExistence type="inferred from homology"/>
<keyword evidence="3 6" id="KW-1133">Transmembrane helix</keyword>
<feature type="non-terminal residue" evidence="8">
    <location>
        <position position="1"/>
    </location>
</feature>
<dbReference type="Proteomes" id="UP000756346">
    <property type="component" value="Unassembled WGS sequence"/>
</dbReference>
<evidence type="ECO:0000313" key="8">
    <source>
        <dbReference type="EMBL" id="KAH7014433.1"/>
    </source>
</evidence>
<comment type="subcellular location">
    <subcellularLocation>
        <location evidence="1">Membrane</location>
        <topology evidence="1">Multi-pass membrane protein</topology>
    </subcellularLocation>
</comment>
<dbReference type="Pfam" id="PF20684">
    <property type="entry name" value="Fung_rhodopsin"/>
    <property type="match status" value="1"/>
</dbReference>
<keyword evidence="2 6" id="KW-0812">Transmembrane</keyword>
<dbReference type="PANTHER" id="PTHR33048">
    <property type="entry name" value="PTH11-LIKE INTEGRAL MEMBRANE PROTEIN (AFU_ORTHOLOGUE AFUA_5G11245)"/>
    <property type="match status" value="1"/>
</dbReference>
<comment type="similarity">
    <text evidence="5">Belongs to the SAT4 family.</text>
</comment>
<organism evidence="8 9">
    <name type="scientific">Microdochium trichocladiopsis</name>
    <dbReference type="NCBI Taxonomy" id="1682393"/>
    <lineage>
        <taxon>Eukaryota</taxon>
        <taxon>Fungi</taxon>
        <taxon>Dikarya</taxon>
        <taxon>Ascomycota</taxon>
        <taxon>Pezizomycotina</taxon>
        <taxon>Sordariomycetes</taxon>
        <taxon>Xylariomycetidae</taxon>
        <taxon>Xylariales</taxon>
        <taxon>Microdochiaceae</taxon>
        <taxon>Microdochium</taxon>
    </lineage>
</organism>
<feature type="domain" description="Rhodopsin" evidence="7">
    <location>
        <begin position="15"/>
        <end position="253"/>
    </location>
</feature>
<comment type="caution">
    <text evidence="8">The sequence shown here is derived from an EMBL/GenBank/DDBJ whole genome shotgun (WGS) entry which is preliminary data.</text>
</comment>
<feature type="transmembrane region" description="Helical" evidence="6">
    <location>
        <begin position="191"/>
        <end position="217"/>
    </location>
</feature>
<protein>
    <recommendedName>
        <fullName evidence="7">Rhodopsin domain-containing protein</fullName>
    </recommendedName>
</protein>
<feature type="transmembrane region" description="Helical" evidence="6">
    <location>
        <begin position="157"/>
        <end position="179"/>
    </location>
</feature>
<name>A0A9P9BII6_9PEZI</name>
<evidence type="ECO:0000256" key="4">
    <source>
        <dbReference type="ARBA" id="ARBA00023136"/>
    </source>
</evidence>
<feature type="non-terminal residue" evidence="8">
    <location>
        <position position="269"/>
    </location>
</feature>
<evidence type="ECO:0000256" key="2">
    <source>
        <dbReference type="ARBA" id="ARBA00022692"/>
    </source>
</evidence>
<feature type="transmembrane region" description="Helical" evidence="6">
    <location>
        <begin position="6"/>
        <end position="24"/>
    </location>
</feature>
<keyword evidence="9" id="KW-1185">Reference proteome</keyword>
<evidence type="ECO:0000256" key="1">
    <source>
        <dbReference type="ARBA" id="ARBA00004141"/>
    </source>
</evidence>
<dbReference type="RefSeq" id="XP_046005400.1">
    <property type="nucleotide sequence ID" value="XM_046148894.1"/>
</dbReference>
<dbReference type="OrthoDB" id="3923077at2759"/>
<keyword evidence="4 6" id="KW-0472">Membrane</keyword>
<dbReference type="PANTHER" id="PTHR33048:SF93">
    <property type="entry name" value="INTEGRAL MEMBRANE PROTEIN"/>
    <property type="match status" value="1"/>
</dbReference>
<feature type="transmembrane region" description="Helical" evidence="6">
    <location>
        <begin position="112"/>
        <end position="131"/>
    </location>
</feature>
<dbReference type="GO" id="GO:0016020">
    <property type="term" value="C:membrane"/>
    <property type="evidence" value="ECO:0007669"/>
    <property type="project" value="UniProtKB-SubCell"/>
</dbReference>
<evidence type="ECO:0000256" key="3">
    <source>
        <dbReference type="ARBA" id="ARBA00022989"/>
    </source>
</evidence>
<feature type="transmembrane region" description="Helical" evidence="6">
    <location>
        <begin position="76"/>
        <end position="100"/>
    </location>
</feature>
<dbReference type="InterPro" id="IPR052337">
    <property type="entry name" value="SAT4-like"/>
</dbReference>